<reference evidence="2" key="1">
    <citation type="journal article" date="2021" name="PeerJ">
        <title>Extensive microbial diversity within the chicken gut microbiome revealed by metagenomics and culture.</title>
        <authorList>
            <person name="Gilroy R."/>
            <person name="Ravi A."/>
            <person name="Getino M."/>
            <person name="Pursley I."/>
            <person name="Horton D.L."/>
            <person name="Alikhan N.F."/>
            <person name="Baker D."/>
            <person name="Gharbi K."/>
            <person name="Hall N."/>
            <person name="Watson M."/>
            <person name="Adriaenssens E.M."/>
            <person name="Foster-Nyarko E."/>
            <person name="Jarju S."/>
            <person name="Secka A."/>
            <person name="Antonio M."/>
            <person name="Oren A."/>
            <person name="Chaudhuri R.R."/>
            <person name="La Ragione R."/>
            <person name="Hildebrand F."/>
            <person name="Pallen M.J."/>
        </authorList>
    </citation>
    <scope>NUCLEOTIDE SEQUENCE</scope>
    <source>
        <strain evidence="2">CHK188-11489</strain>
    </source>
</reference>
<dbReference type="InterPro" id="IPR011437">
    <property type="entry name" value="DUF1540"/>
</dbReference>
<organism evidence="2 3">
    <name type="scientific">Candidatus Gemmiger avistercoris</name>
    <dbReference type="NCBI Taxonomy" id="2838606"/>
    <lineage>
        <taxon>Bacteria</taxon>
        <taxon>Bacillati</taxon>
        <taxon>Bacillota</taxon>
        <taxon>Clostridia</taxon>
        <taxon>Eubacteriales</taxon>
        <taxon>Gemmiger</taxon>
    </lineage>
</organism>
<gene>
    <name evidence="2" type="ORF">H9724_05690</name>
</gene>
<dbReference type="EMBL" id="DXBF01000051">
    <property type="protein sequence ID" value="HIZ62244.1"/>
    <property type="molecule type" value="Genomic_DNA"/>
</dbReference>
<sequence length="52" mass="5917">MDNTNVVCDVCTCAYNENGCKCNLEQIKITEHCANGCEGIENPHYCQSYRQR</sequence>
<name>A0A9D2JQI3_9FIRM</name>
<dbReference type="Proteomes" id="UP000824105">
    <property type="component" value="Unassembled WGS sequence"/>
</dbReference>
<evidence type="ECO:0000313" key="3">
    <source>
        <dbReference type="Proteomes" id="UP000824105"/>
    </source>
</evidence>
<evidence type="ECO:0000313" key="2">
    <source>
        <dbReference type="EMBL" id="HIZ62244.1"/>
    </source>
</evidence>
<reference evidence="2" key="2">
    <citation type="submission" date="2021-04" db="EMBL/GenBank/DDBJ databases">
        <authorList>
            <person name="Gilroy R."/>
        </authorList>
    </citation>
    <scope>NUCLEOTIDE SEQUENCE</scope>
    <source>
        <strain evidence="2">CHK188-11489</strain>
    </source>
</reference>
<protein>
    <submittedName>
        <fullName evidence="2">DUF1540 domain-containing protein</fullName>
    </submittedName>
</protein>
<proteinExistence type="predicted"/>
<evidence type="ECO:0000259" key="1">
    <source>
        <dbReference type="Pfam" id="PF07561"/>
    </source>
</evidence>
<feature type="domain" description="DUF1540" evidence="1">
    <location>
        <begin position="6"/>
        <end position="48"/>
    </location>
</feature>
<accession>A0A9D2JQI3</accession>
<dbReference type="Pfam" id="PF07561">
    <property type="entry name" value="DUF1540"/>
    <property type="match status" value="1"/>
</dbReference>
<comment type="caution">
    <text evidence="2">The sequence shown here is derived from an EMBL/GenBank/DDBJ whole genome shotgun (WGS) entry which is preliminary data.</text>
</comment>
<dbReference type="AlphaFoldDB" id="A0A9D2JQI3"/>